<feature type="binding site" evidence="4">
    <location>
        <begin position="239"/>
        <end position="241"/>
    </location>
    <ligand>
        <name>acetyl-CoA</name>
        <dbReference type="ChEBI" id="CHEBI:57288"/>
        <label>2</label>
    </ligand>
</feature>
<feature type="binding site" evidence="4">
    <location>
        <position position="38"/>
    </location>
    <ligand>
        <name>1D-myo-inositol 2-(L-cysteinylamino)-2-deoxy-alpha-D-glucopyranoside</name>
        <dbReference type="ChEBI" id="CHEBI:58887"/>
    </ligand>
</feature>
<feature type="binding site" evidence="4">
    <location>
        <begin position="83"/>
        <end position="85"/>
    </location>
    <ligand>
        <name>acetyl-CoA</name>
        <dbReference type="ChEBI" id="CHEBI:57288"/>
        <label>1</label>
    </ligand>
</feature>
<dbReference type="GO" id="GO:0035447">
    <property type="term" value="F:mycothiol synthase activity"/>
    <property type="evidence" value="ECO:0007669"/>
    <property type="project" value="UniProtKB-EC"/>
</dbReference>
<comment type="caution">
    <text evidence="4">Lacks conserved residue(s) required for the propagation of feature annotation.</text>
</comment>
<dbReference type="RefSeq" id="WP_265383190.1">
    <property type="nucleotide sequence ID" value="NZ_CP110615.1"/>
</dbReference>
<evidence type="ECO:0000259" key="5">
    <source>
        <dbReference type="PROSITE" id="PS51186"/>
    </source>
</evidence>
<evidence type="ECO:0000256" key="2">
    <source>
        <dbReference type="ARBA" id="ARBA00022737"/>
    </source>
</evidence>
<feature type="domain" description="N-acetyltransferase" evidence="5">
    <location>
        <begin position="154"/>
        <end position="302"/>
    </location>
</feature>
<dbReference type="InterPro" id="IPR016181">
    <property type="entry name" value="Acyl_CoA_acyltransferase"/>
</dbReference>
<evidence type="ECO:0000256" key="3">
    <source>
        <dbReference type="ARBA" id="ARBA00023315"/>
    </source>
</evidence>
<feature type="binding site" evidence="4">
    <location>
        <position position="273"/>
    </location>
    <ligand>
        <name>1D-myo-inositol 2-(L-cysteinylamino)-2-deoxy-alpha-D-glucopyranoside</name>
        <dbReference type="ChEBI" id="CHEBI:58887"/>
    </ligand>
</feature>
<dbReference type="Pfam" id="PF13508">
    <property type="entry name" value="Acetyltransf_7"/>
    <property type="match status" value="1"/>
</dbReference>
<dbReference type="Pfam" id="PF00583">
    <property type="entry name" value="Acetyltransf_1"/>
    <property type="match status" value="1"/>
</dbReference>
<evidence type="ECO:0000256" key="4">
    <source>
        <dbReference type="HAMAP-Rule" id="MF_01698"/>
    </source>
</evidence>
<dbReference type="NCBIfam" id="TIGR03448">
    <property type="entry name" value="mycothiol_MshD"/>
    <property type="match status" value="1"/>
</dbReference>
<dbReference type="PANTHER" id="PTHR43617:SF31">
    <property type="entry name" value="MYCOTHIOL ACETYLTRANSFERASE"/>
    <property type="match status" value="1"/>
</dbReference>
<name>A0ABY6P0T0_9NOCA</name>
<dbReference type="InterPro" id="IPR000182">
    <property type="entry name" value="GNAT_dom"/>
</dbReference>
<dbReference type="HAMAP" id="MF_01698">
    <property type="entry name" value="MshD"/>
    <property type="match status" value="1"/>
</dbReference>
<evidence type="ECO:0000313" key="6">
    <source>
        <dbReference type="EMBL" id="UZJ25084.1"/>
    </source>
</evidence>
<comment type="function">
    <text evidence="4">Catalyzes the transfer of acetyl from acetyl-CoA to desacetylmycothiol (Cys-GlcN-Ins) to form mycothiol.</text>
</comment>
<organism evidence="6 7">
    <name type="scientific">Rhodococcus antarcticus</name>
    <dbReference type="NCBI Taxonomy" id="2987751"/>
    <lineage>
        <taxon>Bacteria</taxon>
        <taxon>Bacillati</taxon>
        <taxon>Actinomycetota</taxon>
        <taxon>Actinomycetes</taxon>
        <taxon>Mycobacteriales</taxon>
        <taxon>Nocardiaceae</taxon>
        <taxon>Rhodococcus</taxon>
    </lineage>
</organism>
<feature type="binding site" evidence="4">
    <location>
        <position position="235"/>
    </location>
    <ligand>
        <name>1D-myo-inositol 2-(L-cysteinylamino)-2-deoxy-alpha-D-glucopyranoside</name>
        <dbReference type="ChEBI" id="CHEBI:58887"/>
    </ligand>
</feature>
<keyword evidence="1 4" id="KW-0808">Transferase</keyword>
<dbReference type="InterPro" id="IPR017813">
    <property type="entry name" value="Mycothiol_AcTrfase"/>
</dbReference>
<proteinExistence type="inferred from homology"/>
<sequence length="302" mass="32374">MTTPHLSWTADPTAEQVADVRDLLRAASRADGVEAVGEQVVRALDHRAPDSAASHLLATVDGRVRGYAHLEPAAADEPAFVELAVHPEHRRAGTGSALLEEALTGTARAWAHGDGAPARALAARAGLVSVRELWQMRVDLTAVELPGLPPREDVVLRTYAGADDDDAVLAVNNAAFSWHPEQGGWSGQDIADRRAEPWFDAAGFFLAEDAADRELLGFHWTKVHRPEGGEPALGEVYVVGIAPAAQGRGLGRLLTLAGLRHLRDTGLATVLLYVEGDNAAAVHTYERLGFARFHVDRAWARA</sequence>
<dbReference type="PANTHER" id="PTHR43617">
    <property type="entry name" value="L-AMINO ACID N-ACETYLTRANSFERASE"/>
    <property type="match status" value="1"/>
</dbReference>
<dbReference type="SUPFAM" id="SSF55729">
    <property type="entry name" value="Acyl-CoA N-acyltransferases (Nat)"/>
    <property type="match status" value="1"/>
</dbReference>
<keyword evidence="7" id="KW-1185">Reference proteome</keyword>
<dbReference type="InterPro" id="IPR050276">
    <property type="entry name" value="MshD_Acetyltransferase"/>
</dbReference>
<feature type="binding site" evidence="4">
    <location>
        <begin position="246"/>
        <end position="252"/>
    </location>
    <ligand>
        <name>acetyl-CoA</name>
        <dbReference type="ChEBI" id="CHEBI:57288"/>
        <label>2</label>
    </ligand>
</feature>
<dbReference type="Proteomes" id="UP001164965">
    <property type="component" value="Chromosome"/>
</dbReference>
<reference evidence="6" key="1">
    <citation type="submission" date="2022-10" db="EMBL/GenBank/DDBJ databases">
        <title>Rhodococcus sp.75.</title>
        <authorList>
            <person name="Sun M."/>
        </authorList>
    </citation>
    <scope>NUCLEOTIDE SEQUENCE</scope>
    <source>
        <strain evidence="6">75</strain>
    </source>
</reference>
<feature type="binding site" evidence="4">
    <location>
        <begin position="278"/>
        <end position="283"/>
    </location>
    <ligand>
        <name>acetyl-CoA</name>
        <dbReference type="ChEBI" id="CHEBI:57288"/>
        <label>2</label>
    </ligand>
</feature>
<feature type="binding site" evidence="4">
    <location>
        <position position="222"/>
    </location>
    <ligand>
        <name>1D-myo-inositol 2-(L-cysteinylamino)-2-deoxy-alpha-D-glucopyranoside</name>
        <dbReference type="ChEBI" id="CHEBI:58887"/>
    </ligand>
</feature>
<dbReference type="PROSITE" id="PS51186">
    <property type="entry name" value="GNAT"/>
    <property type="match status" value="2"/>
</dbReference>
<keyword evidence="3 4" id="KW-0012">Acyltransferase</keyword>
<dbReference type="PIRSF" id="PIRSF021524">
    <property type="entry name" value="MSH_acetyltransferase"/>
    <property type="match status" value="1"/>
</dbReference>
<gene>
    <name evidence="4 6" type="primary">mshD</name>
    <name evidence="6" type="ORF">RHODO2019_00795</name>
</gene>
<evidence type="ECO:0000256" key="1">
    <source>
        <dbReference type="ARBA" id="ARBA00022679"/>
    </source>
</evidence>
<feature type="binding site" evidence="4">
    <location>
        <position position="181"/>
    </location>
    <ligand>
        <name>1D-myo-inositol 2-(L-cysteinylamino)-2-deoxy-alpha-D-glucopyranoside</name>
        <dbReference type="ChEBI" id="CHEBI:58887"/>
    </ligand>
</feature>
<feature type="domain" description="N-acetyltransferase" evidence="5">
    <location>
        <begin position="1"/>
        <end position="141"/>
    </location>
</feature>
<comment type="subunit">
    <text evidence="4">Monomer.</text>
</comment>
<accession>A0ABY6P0T0</accession>
<evidence type="ECO:0000313" key="7">
    <source>
        <dbReference type="Proteomes" id="UP001164965"/>
    </source>
</evidence>
<comment type="catalytic activity">
    <reaction evidence="4">
        <text>1D-myo-inositol 2-(L-cysteinylamino)-2-deoxy-alpha-D-glucopyranoside + acetyl-CoA = mycothiol + CoA + H(+)</text>
        <dbReference type="Rhea" id="RHEA:26172"/>
        <dbReference type="ChEBI" id="CHEBI:15378"/>
        <dbReference type="ChEBI" id="CHEBI:16768"/>
        <dbReference type="ChEBI" id="CHEBI:57287"/>
        <dbReference type="ChEBI" id="CHEBI:57288"/>
        <dbReference type="ChEBI" id="CHEBI:58887"/>
        <dbReference type="EC" id="2.3.1.189"/>
    </reaction>
</comment>
<dbReference type="EMBL" id="CP110615">
    <property type="protein sequence ID" value="UZJ25084.1"/>
    <property type="molecule type" value="Genomic_DNA"/>
</dbReference>
<comment type="similarity">
    <text evidence="4">Belongs to the acetyltransferase family. MshD subfamily.</text>
</comment>
<protein>
    <recommendedName>
        <fullName evidence="4">Mycothiol acetyltransferase</fullName>
        <shortName evidence="4">MSH acetyltransferase</shortName>
        <ecNumber evidence="4">2.3.1.189</ecNumber>
    </recommendedName>
    <alternativeName>
        <fullName evidence="4">Mycothiol synthase</fullName>
    </alternativeName>
</protein>
<dbReference type="EC" id="2.3.1.189" evidence="4"/>
<dbReference type="Gene3D" id="3.40.630.30">
    <property type="match status" value="1"/>
</dbReference>
<keyword evidence="2 4" id="KW-0677">Repeat</keyword>
<dbReference type="CDD" id="cd04301">
    <property type="entry name" value="NAT_SF"/>
    <property type="match status" value="2"/>
</dbReference>